<dbReference type="GO" id="GO:0004519">
    <property type="term" value="F:endonuclease activity"/>
    <property type="evidence" value="ECO:0007669"/>
    <property type="project" value="UniProtKB-KW"/>
</dbReference>
<feature type="compositionally biased region" description="Basic and acidic residues" evidence="1">
    <location>
        <begin position="212"/>
        <end position="243"/>
    </location>
</feature>
<dbReference type="Pfam" id="PF13392">
    <property type="entry name" value="HNH_3"/>
    <property type="match status" value="1"/>
</dbReference>
<dbReference type="EMBL" id="CAADFZ010000005">
    <property type="protein sequence ID" value="VFK58933.1"/>
    <property type="molecule type" value="Genomic_DNA"/>
</dbReference>
<dbReference type="InterPro" id="IPR003615">
    <property type="entry name" value="HNH_nuc"/>
</dbReference>
<accession>A0A450ZYU1</accession>
<feature type="domain" description="HNH nuclease" evidence="2">
    <location>
        <begin position="142"/>
        <end position="182"/>
    </location>
</feature>
<protein>
    <submittedName>
        <fullName evidence="3">HNH endonuclease</fullName>
    </submittedName>
</protein>
<evidence type="ECO:0000259" key="2">
    <source>
        <dbReference type="Pfam" id="PF13392"/>
    </source>
</evidence>
<evidence type="ECO:0000313" key="3">
    <source>
        <dbReference type="EMBL" id="VFK58933.1"/>
    </source>
</evidence>
<keyword evidence="3" id="KW-0255">Endonuclease</keyword>
<dbReference type="Gene3D" id="3.90.75.20">
    <property type="match status" value="1"/>
</dbReference>
<reference evidence="3" key="1">
    <citation type="submission" date="2019-02" db="EMBL/GenBank/DDBJ databases">
        <authorList>
            <person name="Gruber-Vodicka R. H."/>
            <person name="Seah K. B. B."/>
        </authorList>
    </citation>
    <scope>NUCLEOTIDE SEQUENCE</scope>
    <source>
        <strain evidence="4">BECK_BY19</strain>
        <strain evidence="3">BECK_BY8</strain>
    </source>
</reference>
<gene>
    <name evidence="3" type="ORF">BECKUNK1418G_GA0071005_100553</name>
    <name evidence="4" type="ORF">BECKUNK1418H_GA0071006_100453</name>
</gene>
<evidence type="ECO:0000313" key="4">
    <source>
        <dbReference type="EMBL" id="VFK68638.1"/>
    </source>
</evidence>
<keyword evidence="3" id="KW-0378">Hydrolase</keyword>
<sequence>MPKNKRRHWTQEEISLLRAEYADAPTGAIARRLGRTERAVYSQANDMGLGKSPTHLARMRAEAAERVRVAGEKTRFSSGHASWNRGLRGLHLGGKETRFAPGHRPAQWVPVGTEVIDKDGYRKRKVRDDTPPGESRRNWMFCHVLAWEAENGPAPPGHCVVFRNGDRADIRIENLELIDRAERLRRNSIHRYPEAVKELIWARHRLKRAIRKREQRDEKQHDGRQEPPDRDHGAGKGWRDGTR</sequence>
<dbReference type="InterPro" id="IPR044925">
    <property type="entry name" value="His-Me_finger_sf"/>
</dbReference>
<evidence type="ECO:0000256" key="1">
    <source>
        <dbReference type="SAM" id="MobiDB-lite"/>
    </source>
</evidence>
<proteinExistence type="predicted"/>
<keyword evidence="3" id="KW-0540">Nuclease</keyword>
<organism evidence="3">
    <name type="scientific">Candidatus Kentrum sp. UNK</name>
    <dbReference type="NCBI Taxonomy" id="2126344"/>
    <lineage>
        <taxon>Bacteria</taxon>
        <taxon>Pseudomonadati</taxon>
        <taxon>Pseudomonadota</taxon>
        <taxon>Gammaproteobacteria</taxon>
        <taxon>Candidatus Kentrum</taxon>
    </lineage>
</organism>
<name>A0A450ZYU1_9GAMM</name>
<dbReference type="EMBL" id="CAADGD010000004">
    <property type="protein sequence ID" value="VFK68638.1"/>
    <property type="molecule type" value="Genomic_DNA"/>
</dbReference>
<feature type="region of interest" description="Disordered" evidence="1">
    <location>
        <begin position="211"/>
        <end position="243"/>
    </location>
</feature>
<dbReference type="AlphaFoldDB" id="A0A450ZYU1"/>
<dbReference type="SUPFAM" id="SSF54060">
    <property type="entry name" value="His-Me finger endonucleases"/>
    <property type="match status" value="1"/>
</dbReference>